<comment type="similarity">
    <text evidence="1">Belongs to the WD repeat DDB2/WDR76 family.</text>
</comment>
<dbReference type="InterPro" id="IPR000719">
    <property type="entry name" value="Prot_kinase_dom"/>
</dbReference>
<dbReference type="PANTHER" id="PTHR14773">
    <property type="entry name" value="WD REPEAT-CONTAINING PROTEIN 76"/>
    <property type="match status" value="1"/>
</dbReference>
<dbReference type="CDD" id="cd00180">
    <property type="entry name" value="PKc"/>
    <property type="match status" value="1"/>
</dbReference>
<keyword evidence="2" id="KW-0853">WD repeat</keyword>
<dbReference type="Gene3D" id="2.130.10.10">
    <property type="entry name" value="YVTN repeat-like/Quinoprotein amine dehydrogenase"/>
    <property type="match status" value="1"/>
</dbReference>
<feature type="domain" description="Protein kinase" evidence="4">
    <location>
        <begin position="408"/>
        <end position="686"/>
    </location>
</feature>
<accession>A0A196SMF2</accession>
<comment type="caution">
    <text evidence="5">The sequence shown here is derived from an EMBL/GenBank/DDBJ whole genome shotgun (WGS) entry which is preliminary data.</text>
</comment>
<evidence type="ECO:0000313" key="5">
    <source>
        <dbReference type="EMBL" id="OAO17456.1"/>
    </source>
</evidence>
<dbReference type="InterPro" id="IPR050853">
    <property type="entry name" value="WD_repeat_DNA-damage-binding"/>
</dbReference>
<name>A0A196SMF2_BLAHN</name>
<dbReference type="Pfam" id="PF00400">
    <property type="entry name" value="WD40"/>
    <property type="match status" value="3"/>
</dbReference>
<organism evidence="5 6">
    <name type="scientific">Blastocystis sp. subtype 1 (strain ATCC 50177 / NandII)</name>
    <dbReference type="NCBI Taxonomy" id="478820"/>
    <lineage>
        <taxon>Eukaryota</taxon>
        <taxon>Sar</taxon>
        <taxon>Stramenopiles</taxon>
        <taxon>Bigyra</taxon>
        <taxon>Opalozoa</taxon>
        <taxon>Opalinata</taxon>
        <taxon>Blastocystidae</taxon>
        <taxon>Blastocystis</taxon>
    </lineage>
</organism>
<sequence>MREATPYIPPKSEKEQLQSIEGTISYDGDFDASELATGGDISSFFDALKQEEGSSNDENSNGVNVEEWTSHIQFSGAKKVVPERIYGMCIHPRSDKLMIAAGDKGGRIGFWSIPSTIDEGLAPELEGGMRDISELGDTWQFQVSKEPVTRLAYDEDGKNLYCSSYDKSIKRFDMESRKVEQVFKLDNSFDSDVFIHHFIPYPDNPAAFLVSLGNGEIITIDTRTSAIQSCFQAHPKKVNTVGSPVPHHLQIDVHPNKQWILTASLARSVRIWDVRKLPSNYTPHFHQQTKEPECEECLHDYEHRLSVNSAFFSRRGDMVVTTCQDNHLRVYPTLTTTEAEERCVSIQHRNQTGKWLTKLMAEWYIPPCPRLGGESSQSINYFHCGSMDEPRQINLYSVVLLKSGQPVVKTLPSLFSPHIASIQSVVKTHPSHPLIALHNKKEVAMKVLRRSKGNPIDEANNEASIMKDLKHQNIIKCYDAFVNREGEAVIVMERGERPLLAYLREHYVREGRPTAALVKDYALQLCYAVKYLHDHDISHGDLCLKNIVVDKEGRLKLCDFGYAMVLQNGVAEDRQHRCSPFAAAPELLRTWRRTTATDMYAVGITLLELVLHDAAYSATNLSQYETNGYYDINAFCRDVIDGLRPRIPRWVPLDYRRIIESCLVDESRGNHRSTVDEVIEKLNQWSVN</sequence>
<dbReference type="PANTHER" id="PTHR14773:SF0">
    <property type="entry name" value="WD REPEAT-CONTAINING PROTEIN 76"/>
    <property type="match status" value="1"/>
</dbReference>
<evidence type="ECO:0000313" key="6">
    <source>
        <dbReference type="Proteomes" id="UP000078348"/>
    </source>
</evidence>
<dbReference type="OrthoDB" id="9890280at2759"/>
<evidence type="ECO:0000256" key="3">
    <source>
        <dbReference type="ARBA" id="ARBA00022737"/>
    </source>
</evidence>
<proteinExistence type="inferred from homology"/>
<keyword evidence="6" id="KW-1185">Reference proteome</keyword>
<dbReference type="InterPro" id="IPR011009">
    <property type="entry name" value="Kinase-like_dom_sf"/>
</dbReference>
<reference evidence="5 6" key="1">
    <citation type="submission" date="2016-05" db="EMBL/GenBank/DDBJ databases">
        <title>Nuclear genome of Blastocystis sp. subtype 1 NandII.</title>
        <authorList>
            <person name="Gentekaki E."/>
            <person name="Curtis B."/>
            <person name="Stairs C."/>
            <person name="Eme L."/>
            <person name="Herman E."/>
            <person name="Klimes V."/>
            <person name="Arias M.C."/>
            <person name="Elias M."/>
            <person name="Hilliou F."/>
            <person name="Klute M."/>
            <person name="Malik S.-B."/>
            <person name="Pightling A."/>
            <person name="Rachubinski R."/>
            <person name="Salas D."/>
            <person name="Schlacht A."/>
            <person name="Suga H."/>
            <person name="Archibald J."/>
            <person name="Ball S.G."/>
            <person name="Clark G."/>
            <person name="Dacks J."/>
            <person name="Van Der Giezen M."/>
            <person name="Tsaousis A."/>
            <person name="Roger A."/>
        </authorList>
    </citation>
    <scope>NUCLEOTIDE SEQUENCE [LARGE SCALE GENOMIC DNA]</scope>
    <source>
        <strain evidence="6">ATCC 50177 / NandII</strain>
    </source>
</reference>
<dbReference type="AlphaFoldDB" id="A0A196SMF2"/>
<dbReference type="EMBL" id="LXWW01000029">
    <property type="protein sequence ID" value="OAO17456.1"/>
    <property type="molecule type" value="Genomic_DNA"/>
</dbReference>
<dbReference type="Pfam" id="PF00069">
    <property type="entry name" value="Pkinase"/>
    <property type="match status" value="1"/>
</dbReference>
<dbReference type="SMART" id="SM00320">
    <property type="entry name" value="WD40"/>
    <property type="match status" value="4"/>
</dbReference>
<keyword evidence="3" id="KW-0677">Repeat</keyword>
<dbReference type="Gene3D" id="1.10.510.10">
    <property type="entry name" value="Transferase(Phosphotransferase) domain 1"/>
    <property type="match status" value="1"/>
</dbReference>
<dbReference type="SUPFAM" id="SSF50978">
    <property type="entry name" value="WD40 repeat-like"/>
    <property type="match status" value="1"/>
</dbReference>
<evidence type="ECO:0000256" key="1">
    <source>
        <dbReference type="ARBA" id="ARBA00005434"/>
    </source>
</evidence>
<dbReference type="PROSITE" id="PS00109">
    <property type="entry name" value="PROTEIN_KINASE_TYR"/>
    <property type="match status" value="1"/>
</dbReference>
<dbReference type="InterPro" id="IPR036322">
    <property type="entry name" value="WD40_repeat_dom_sf"/>
</dbReference>
<dbReference type="GO" id="GO:0004672">
    <property type="term" value="F:protein kinase activity"/>
    <property type="evidence" value="ECO:0007669"/>
    <property type="project" value="InterPro"/>
</dbReference>
<dbReference type="PROSITE" id="PS50011">
    <property type="entry name" value="PROTEIN_KINASE_DOM"/>
    <property type="match status" value="1"/>
</dbReference>
<protein>
    <submittedName>
        <fullName evidence="5">Transducin family protein / WD-40 repeat family protein</fullName>
    </submittedName>
</protein>
<dbReference type="SMART" id="SM00220">
    <property type="entry name" value="S_TKc"/>
    <property type="match status" value="1"/>
</dbReference>
<dbReference type="GO" id="GO:2000001">
    <property type="term" value="P:regulation of DNA damage checkpoint"/>
    <property type="evidence" value="ECO:0007669"/>
    <property type="project" value="TreeGrafter"/>
</dbReference>
<dbReference type="InterPro" id="IPR015943">
    <property type="entry name" value="WD40/YVTN_repeat-like_dom_sf"/>
</dbReference>
<evidence type="ECO:0000259" key="4">
    <source>
        <dbReference type="PROSITE" id="PS50011"/>
    </source>
</evidence>
<dbReference type="InterPro" id="IPR001680">
    <property type="entry name" value="WD40_rpt"/>
</dbReference>
<dbReference type="SUPFAM" id="SSF56112">
    <property type="entry name" value="Protein kinase-like (PK-like)"/>
    <property type="match status" value="1"/>
</dbReference>
<dbReference type="GO" id="GO:0005524">
    <property type="term" value="F:ATP binding"/>
    <property type="evidence" value="ECO:0007669"/>
    <property type="project" value="InterPro"/>
</dbReference>
<dbReference type="InterPro" id="IPR008266">
    <property type="entry name" value="Tyr_kinase_AS"/>
</dbReference>
<dbReference type="GO" id="GO:0003677">
    <property type="term" value="F:DNA binding"/>
    <property type="evidence" value="ECO:0007669"/>
    <property type="project" value="TreeGrafter"/>
</dbReference>
<evidence type="ECO:0000256" key="2">
    <source>
        <dbReference type="ARBA" id="ARBA00022574"/>
    </source>
</evidence>
<dbReference type="GO" id="GO:0005634">
    <property type="term" value="C:nucleus"/>
    <property type="evidence" value="ECO:0007669"/>
    <property type="project" value="TreeGrafter"/>
</dbReference>
<dbReference type="STRING" id="478820.A0A196SMF2"/>
<gene>
    <name evidence="5" type="ORF">AV274_0799</name>
</gene>
<dbReference type="Proteomes" id="UP000078348">
    <property type="component" value="Unassembled WGS sequence"/>
</dbReference>